<organism evidence="5 6">
    <name type="scientific">Pseudomonas izuensis</name>
    <dbReference type="NCBI Taxonomy" id="2684212"/>
    <lineage>
        <taxon>Bacteria</taxon>
        <taxon>Pseudomonadati</taxon>
        <taxon>Pseudomonadota</taxon>
        <taxon>Gammaproteobacteria</taxon>
        <taxon>Pseudomonadales</taxon>
        <taxon>Pseudomonadaceae</taxon>
        <taxon>Pseudomonas</taxon>
    </lineage>
</organism>
<dbReference type="RefSeq" id="WP_096510457.1">
    <property type="nucleotide sequence ID" value="NZ_AP017423.2"/>
</dbReference>
<dbReference type="Gene3D" id="3.40.50.300">
    <property type="entry name" value="P-loop containing nucleotide triphosphate hydrolases"/>
    <property type="match status" value="1"/>
</dbReference>
<dbReference type="EMBL" id="AP017423">
    <property type="protein sequence ID" value="BCX68924.1"/>
    <property type="molecule type" value="Genomic_DNA"/>
</dbReference>
<proteinExistence type="predicted"/>
<protein>
    <submittedName>
        <fullName evidence="5">LuxR family transcriptional regulator</fullName>
    </submittedName>
</protein>
<dbReference type="PANTHER" id="PTHR44688">
    <property type="entry name" value="DNA-BINDING TRANSCRIPTIONAL ACTIVATOR DEVR_DOSR"/>
    <property type="match status" value="1"/>
</dbReference>
<dbReference type="CDD" id="cd06170">
    <property type="entry name" value="LuxR_C_like"/>
    <property type="match status" value="1"/>
</dbReference>
<name>A0ABM7RT74_9PSED</name>
<dbReference type="PRINTS" id="PR00038">
    <property type="entry name" value="HTHLUXR"/>
</dbReference>
<evidence type="ECO:0000256" key="1">
    <source>
        <dbReference type="ARBA" id="ARBA00023015"/>
    </source>
</evidence>
<dbReference type="SUPFAM" id="SSF52540">
    <property type="entry name" value="P-loop containing nucleoside triphosphate hydrolases"/>
    <property type="match status" value="1"/>
</dbReference>
<keyword evidence="1" id="KW-0805">Transcription regulation</keyword>
<evidence type="ECO:0000256" key="2">
    <source>
        <dbReference type="ARBA" id="ARBA00023125"/>
    </source>
</evidence>
<evidence type="ECO:0000313" key="5">
    <source>
        <dbReference type="EMBL" id="BCX68924.1"/>
    </source>
</evidence>
<dbReference type="InterPro" id="IPR011990">
    <property type="entry name" value="TPR-like_helical_dom_sf"/>
</dbReference>
<dbReference type="InterPro" id="IPR036388">
    <property type="entry name" value="WH-like_DNA-bd_sf"/>
</dbReference>
<gene>
    <name evidence="5" type="ORF">LAB08_R35660</name>
</gene>
<dbReference type="Gene3D" id="1.10.10.10">
    <property type="entry name" value="Winged helix-like DNA-binding domain superfamily/Winged helix DNA-binding domain"/>
    <property type="match status" value="1"/>
</dbReference>
<dbReference type="SUPFAM" id="SSF48452">
    <property type="entry name" value="TPR-like"/>
    <property type="match status" value="1"/>
</dbReference>
<dbReference type="CDD" id="cd01120">
    <property type="entry name" value="RecA-like_superfamily"/>
    <property type="match status" value="1"/>
</dbReference>
<dbReference type="Gene3D" id="1.25.40.10">
    <property type="entry name" value="Tetratricopeptide repeat domain"/>
    <property type="match status" value="1"/>
</dbReference>
<dbReference type="InterPro" id="IPR041617">
    <property type="entry name" value="TPR_MalT"/>
</dbReference>
<reference evidence="5 6" key="1">
    <citation type="submission" date="2016-04" db="EMBL/GenBank/DDBJ databases">
        <title>Complete genome sequence of Pseudomonas sp. LAB-08 isolated from TCE contaminated aquifer soil.</title>
        <authorList>
            <person name="Dohra H."/>
            <person name="Suzuki K."/>
            <person name="Fatma A."/>
            <person name="Inuzuka Y."/>
            <person name="Honjo M."/>
            <person name="Tashiro Y."/>
            <person name="Futamata H."/>
        </authorList>
    </citation>
    <scope>NUCLEOTIDE SEQUENCE [LARGE SCALE GENOMIC DNA]</scope>
    <source>
        <strain evidence="5 6">LAB-08</strain>
    </source>
</reference>
<keyword evidence="2" id="KW-0238">DNA-binding</keyword>
<dbReference type="Pfam" id="PF00196">
    <property type="entry name" value="GerE"/>
    <property type="match status" value="1"/>
</dbReference>
<dbReference type="Pfam" id="PF17874">
    <property type="entry name" value="TPR_MalT"/>
    <property type="match status" value="1"/>
</dbReference>
<dbReference type="Pfam" id="PF25873">
    <property type="entry name" value="WHD_MalT"/>
    <property type="match status" value="1"/>
</dbReference>
<keyword evidence="6" id="KW-1185">Reference proteome</keyword>
<evidence type="ECO:0000259" key="4">
    <source>
        <dbReference type="PROSITE" id="PS50043"/>
    </source>
</evidence>
<dbReference type="PANTHER" id="PTHR44688:SF25">
    <property type="entry name" value="HTH LUXR-TYPE DOMAIN-CONTAINING PROTEIN"/>
    <property type="match status" value="1"/>
</dbReference>
<feature type="domain" description="HTH luxR-type" evidence="4">
    <location>
        <begin position="845"/>
        <end position="910"/>
    </location>
</feature>
<dbReference type="Proteomes" id="UP000218595">
    <property type="component" value="Chromosome"/>
</dbReference>
<dbReference type="InterPro" id="IPR027417">
    <property type="entry name" value="P-loop_NTPase"/>
</dbReference>
<dbReference type="PROSITE" id="PS50043">
    <property type="entry name" value="HTH_LUXR_2"/>
    <property type="match status" value="1"/>
</dbReference>
<keyword evidence="3" id="KW-0804">Transcription</keyword>
<dbReference type="SUPFAM" id="SSF46894">
    <property type="entry name" value="C-terminal effector domain of the bipartite response regulators"/>
    <property type="match status" value="1"/>
</dbReference>
<dbReference type="InterPro" id="IPR000792">
    <property type="entry name" value="Tscrpt_reg_LuxR_C"/>
</dbReference>
<evidence type="ECO:0000313" key="6">
    <source>
        <dbReference type="Proteomes" id="UP000218595"/>
    </source>
</evidence>
<dbReference type="InterPro" id="IPR016032">
    <property type="entry name" value="Sig_transdc_resp-reg_C-effctor"/>
</dbReference>
<dbReference type="InterPro" id="IPR059106">
    <property type="entry name" value="WHD_MalT"/>
</dbReference>
<dbReference type="SMART" id="SM00421">
    <property type="entry name" value="HTH_LUXR"/>
    <property type="match status" value="1"/>
</dbReference>
<sequence>MPDRPDLLARLTLVPTLSDREDDRSATAGAADAKLHASRIHPEKFRVPATAPSHLPRTHLLDRMDNPQAARLILVEAAAGFGKTTLLRQYRERCLAHGRQVLWLTLDAADNELRRLTAHLHVALQALGAPGDSEKPIDFSPQALLDKLVVLDQPFAIFLDDFETLESAPALDFVRQLLRVLPSCGLLVIASRTTPDIALGRLRAHGQMRDVTTDALRMSLVETTTFIREKCGLSLEDAEIATLQQRTEGWITALYLSTLSLQGRKAPADFVASLSGAHLELADYLAEDILGRQTEECRQFLLHSSVLGRFSAALCDAVTAHSDSQAMIDYLQRANLFIQATDEDHRWFRYHPLFTDFLRRALERQCPGQAQKLHAIAARWYLADNHPVAAIEHYLLAGDTDNASQQIDRHLDPLIDDGRLRLLLRWFEQMPDHQLDAFPRLILAHAWTLVLDHRYQDAMQLIERHRDTQEMGTIRCLLQVFTDQIDAAYATALVEIEQVSPQDVLQYGMLATTLAFCMVATGRYEQARALLTRMVSPKAQNRSMLVDSIVVCVECILDLVQGRLESTVARLHAAREVQAQRPEGKWAGGRPSLDTLRAMARYEQDDLVQARQLLSDIPSYALDSGGPDPMIVRHVLLARIAYQNGERAVWVQQLAELEQLGRRSGSLRIHCAAWLERARIATLENRLDIAAQALHNAELAGNWQRPDLVLHTCDTDTPFIARQRLRIFKGEHASAATALQPAIAEALERQHNRRALKLRLLYALALDGLGRQKEALDTLTPALRLASEEGFIRTFLDEGPALAKLLQRWAVSFKAQCKSLGIAPQFLTDLLQRSTTHGTPAEADVDETDTLLTAREFHVIRLLAAGNRNRAIAEQMHLSEHTVKTHLRNVSAKLGAQSRTEVIAIARARGLLD</sequence>
<accession>A0ABM7RT74</accession>
<dbReference type="PROSITE" id="PS00622">
    <property type="entry name" value="HTH_LUXR_1"/>
    <property type="match status" value="1"/>
</dbReference>
<evidence type="ECO:0000256" key="3">
    <source>
        <dbReference type="ARBA" id="ARBA00023163"/>
    </source>
</evidence>